<comment type="caution">
    <text evidence="2">The sequence shown here is derived from an EMBL/GenBank/DDBJ whole genome shotgun (WGS) entry which is preliminary data.</text>
</comment>
<dbReference type="GO" id="GO:0007267">
    <property type="term" value="P:cell-cell signaling"/>
    <property type="evidence" value="ECO:0007669"/>
    <property type="project" value="TreeGrafter"/>
</dbReference>
<proteinExistence type="predicted"/>
<dbReference type="PANTHER" id="PTHR13147">
    <property type="entry name" value="FOUR-JOINTED BOX PROTEIN 1"/>
    <property type="match status" value="1"/>
</dbReference>
<dbReference type="AlphaFoldDB" id="A0A8J5JZ62"/>
<organism evidence="2 3">
    <name type="scientific">Homarus americanus</name>
    <name type="common">American lobster</name>
    <dbReference type="NCBI Taxonomy" id="6706"/>
    <lineage>
        <taxon>Eukaryota</taxon>
        <taxon>Metazoa</taxon>
        <taxon>Ecdysozoa</taxon>
        <taxon>Arthropoda</taxon>
        <taxon>Crustacea</taxon>
        <taxon>Multicrustacea</taxon>
        <taxon>Malacostraca</taxon>
        <taxon>Eumalacostraca</taxon>
        <taxon>Eucarida</taxon>
        <taxon>Decapoda</taxon>
        <taxon>Pleocyemata</taxon>
        <taxon>Astacidea</taxon>
        <taxon>Nephropoidea</taxon>
        <taxon>Nephropidae</taxon>
        <taxon>Homarus</taxon>
    </lineage>
</organism>
<evidence type="ECO:0000256" key="1">
    <source>
        <dbReference type="SAM" id="Phobius"/>
    </source>
</evidence>
<evidence type="ECO:0000313" key="3">
    <source>
        <dbReference type="Proteomes" id="UP000747542"/>
    </source>
</evidence>
<gene>
    <name evidence="2" type="primary">fj-L2</name>
    <name evidence="2" type="ORF">Hamer_G019425</name>
</gene>
<dbReference type="GO" id="GO:0004674">
    <property type="term" value="F:protein serine/threonine kinase activity"/>
    <property type="evidence" value="ECO:0007669"/>
    <property type="project" value="UniProtKB-KW"/>
</dbReference>
<feature type="transmembrane region" description="Helical" evidence="1">
    <location>
        <begin position="38"/>
        <end position="62"/>
    </location>
</feature>
<keyword evidence="2" id="KW-0723">Serine/threonine-protein kinase</keyword>
<dbReference type="GO" id="GO:0005615">
    <property type="term" value="C:extracellular space"/>
    <property type="evidence" value="ECO:0007669"/>
    <property type="project" value="TreeGrafter"/>
</dbReference>
<name>A0A8J5JZ62_HOMAM</name>
<dbReference type="PANTHER" id="PTHR13147:SF5">
    <property type="entry name" value="FOUR-JOINTED BOX PROTEIN 1"/>
    <property type="match status" value="1"/>
</dbReference>
<protein>
    <submittedName>
        <fullName evidence="2">Extracellular serine/threonine protein kinase four-jointed-like 2</fullName>
    </submittedName>
</protein>
<keyword evidence="3" id="KW-1185">Reference proteome</keyword>
<dbReference type="InterPro" id="IPR024868">
    <property type="entry name" value="FJX1/FJ"/>
</dbReference>
<dbReference type="Proteomes" id="UP000747542">
    <property type="component" value="Unassembled WGS sequence"/>
</dbReference>
<keyword evidence="2" id="KW-0418">Kinase</keyword>
<evidence type="ECO:0000313" key="2">
    <source>
        <dbReference type="EMBL" id="KAG7165236.1"/>
    </source>
</evidence>
<reference evidence="2" key="1">
    <citation type="journal article" date="2021" name="Sci. Adv.">
        <title>The American lobster genome reveals insights on longevity, neural, and immune adaptations.</title>
        <authorList>
            <person name="Polinski J.M."/>
            <person name="Zimin A.V."/>
            <person name="Clark K.F."/>
            <person name="Kohn A.B."/>
            <person name="Sadowski N."/>
            <person name="Timp W."/>
            <person name="Ptitsyn A."/>
            <person name="Khanna P."/>
            <person name="Romanova D.Y."/>
            <person name="Williams P."/>
            <person name="Greenwood S.J."/>
            <person name="Moroz L.L."/>
            <person name="Walt D.R."/>
            <person name="Bodnar A.G."/>
        </authorList>
    </citation>
    <scope>NUCLEOTIDE SEQUENCE</scope>
    <source>
        <strain evidence="2">GMGI-L3</strain>
    </source>
</reference>
<keyword evidence="1" id="KW-0812">Transmembrane</keyword>
<sequence>MVEGLVFRGRGPDNMKVEAGSLSIPLPSPPLPPRASRLVCLVAAILAFLLGVAVGVTLPLVLARSPISAPLALPQQQQQVEDVVEGASMVVEGGQGITPPLHTWAPPVANSHTPGGSTSSSVTVDSVVVNQTRWGGLDHDAPDVEEGAALLVDEVYWGAAVEAALPKGFPDHEVDDWRKFTRRQAVVRLQEGCGRMQNRLLTFENGTQSCCRYRQNYDQIQGEIFSFYLSRLLGLTNVPPSALGVVRAGAWQWAGVGGQLALAQWAEERPVVMTRFVEGLAPAFIPTPLRSSRRRLHPLDVEERDPRDLAALAELAQWSDLIIFDYLTANLDRVVNNLYNMQWNPSMMEAPAHNLARHAASGLLVFLDNESGLLHGYRLLDKYETFHASLLQALCVFRRSTAEKIRQLVASRDVGQRLRKMFGRHEPDLQDVLPPIPDKSVKILNERLQSVHKQISKCEKMYMNS</sequence>
<accession>A0A8J5JZ62</accession>
<dbReference type="EMBL" id="JAHLQT010024443">
    <property type="protein sequence ID" value="KAG7165236.1"/>
    <property type="molecule type" value="Genomic_DNA"/>
</dbReference>
<keyword evidence="2" id="KW-0808">Transferase</keyword>
<dbReference type="OrthoDB" id="10055077at2759"/>
<keyword evidence="1" id="KW-1133">Transmembrane helix</keyword>
<keyword evidence="1" id="KW-0472">Membrane</keyword>